<dbReference type="SUPFAM" id="SSF57850">
    <property type="entry name" value="RING/U-box"/>
    <property type="match status" value="1"/>
</dbReference>
<proteinExistence type="predicted"/>
<dbReference type="AlphaFoldDB" id="A0A498HZ01"/>
<organism evidence="2 3">
    <name type="scientific">Malus domestica</name>
    <name type="common">Apple</name>
    <name type="synonym">Pyrus malus</name>
    <dbReference type="NCBI Taxonomy" id="3750"/>
    <lineage>
        <taxon>Eukaryota</taxon>
        <taxon>Viridiplantae</taxon>
        <taxon>Streptophyta</taxon>
        <taxon>Embryophyta</taxon>
        <taxon>Tracheophyta</taxon>
        <taxon>Spermatophyta</taxon>
        <taxon>Magnoliopsida</taxon>
        <taxon>eudicotyledons</taxon>
        <taxon>Gunneridae</taxon>
        <taxon>Pentapetalae</taxon>
        <taxon>rosids</taxon>
        <taxon>fabids</taxon>
        <taxon>Rosales</taxon>
        <taxon>Rosaceae</taxon>
        <taxon>Amygdaloideae</taxon>
        <taxon>Maleae</taxon>
        <taxon>Malus</taxon>
    </lineage>
</organism>
<dbReference type="Gene3D" id="3.30.40.10">
    <property type="entry name" value="Zinc/RING finger domain, C3HC4 (zinc finger)"/>
    <property type="match status" value="1"/>
</dbReference>
<gene>
    <name evidence="2" type="ORF">DVH24_001639</name>
</gene>
<name>A0A498HZ01_MALDO</name>
<dbReference type="EMBL" id="RDQH01000340">
    <property type="protein sequence ID" value="RXH76060.1"/>
    <property type="molecule type" value="Genomic_DNA"/>
</dbReference>
<dbReference type="STRING" id="3750.A0A498HZ01"/>
<dbReference type="Pfam" id="PF13639">
    <property type="entry name" value="zf-RING_2"/>
    <property type="match status" value="1"/>
</dbReference>
<protein>
    <recommendedName>
        <fullName evidence="1">RING-type domain-containing protein</fullName>
    </recommendedName>
</protein>
<dbReference type="GO" id="GO:0016567">
    <property type="term" value="P:protein ubiquitination"/>
    <property type="evidence" value="ECO:0007669"/>
    <property type="project" value="TreeGrafter"/>
</dbReference>
<dbReference type="InterPro" id="IPR013083">
    <property type="entry name" value="Znf_RING/FYVE/PHD"/>
</dbReference>
<evidence type="ECO:0000259" key="1">
    <source>
        <dbReference type="SMART" id="SM00184"/>
    </source>
</evidence>
<dbReference type="InterPro" id="IPR001841">
    <property type="entry name" value="Znf_RING"/>
</dbReference>
<evidence type="ECO:0000313" key="3">
    <source>
        <dbReference type="Proteomes" id="UP000290289"/>
    </source>
</evidence>
<dbReference type="GO" id="GO:0006511">
    <property type="term" value="P:ubiquitin-dependent protein catabolic process"/>
    <property type="evidence" value="ECO:0007669"/>
    <property type="project" value="TreeGrafter"/>
</dbReference>
<dbReference type="Proteomes" id="UP000290289">
    <property type="component" value="Chromosome 14"/>
</dbReference>
<dbReference type="SMART" id="SM00184">
    <property type="entry name" value="RING"/>
    <property type="match status" value="1"/>
</dbReference>
<feature type="domain" description="RING-type" evidence="1">
    <location>
        <begin position="4"/>
        <end position="104"/>
    </location>
</feature>
<dbReference type="CDD" id="cd16464">
    <property type="entry name" value="RING-H2_Pirh2-like"/>
    <property type="match status" value="1"/>
</dbReference>
<sequence>MDNCPICNEDIFTSNSPVKSLPCGHLMHSTCFEVYFKMLDAFLAKQETPDESYSAMTVRREELLPFTGFTTSAPIVVHTTPGFYDAIPNGTAPFHWLYHKCPYCGDFYDAIPNGTMTVSKLFYM</sequence>
<reference evidence="2 3" key="1">
    <citation type="submission" date="2018-10" db="EMBL/GenBank/DDBJ databases">
        <title>A high-quality apple genome assembly.</title>
        <authorList>
            <person name="Hu J."/>
        </authorList>
    </citation>
    <scope>NUCLEOTIDE SEQUENCE [LARGE SCALE GENOMIC DNA]</scope>
    <source>
        <strain evidence="3">cv. HFTH1</strain>
        <tissue evidence="2">Young leaf</tissue>
    </source>
</reference>
<dbReference type="GO" id="GO:0005634">
    <property type="term" value="C:nucleus"/>
    <property type="evidence" value="ECO:0007669"/>
    <property type="project" value="TreeGrafter"/>
</dbReference>
<evidence type="ECO:0000313" key="2">
    <source>
        <dbReference type="EMBL" id="RXH76060.1"/>
    </source>
</evidence>
<dbReference type="GO" id="GO:0061630">
    <property type="term" value="F:ubiquitin protein ligase activity"/>
    <property type="evidence" value="ECO:0007669"/>
    <property type="project" value="TreeGrafter"/>
</dbReference>
<dbReference type="PANTHER" id="PTHR21319">
    <property type="entry name" value="RING FINGER AND CHY ZINC FINGER DOMAIN-CONTAINING PROTEIN 1"/>
    <property type="match status" value="1"/>
</dbReference>
<keyword evidence="3" id="KW-1185">Reference proteome</keyword>
<dbReference type="PANTHER" id="PTHR21319:SF39">
    <property type="entry name" value="ZINC FINGER PROTEIN"/>
    <property type="match status" value="1"/>
</dbReference>
<accession>A0A498HZ01</accession>
<comment type="caution">
    <text evidence="2">The sequence shown here is derived from an EMBL/GenBank/DDBJ whole genome shotgun (WGS) entry which is preliminary data.</text>
</comment>